<reference evidence="2 3" key="1">
    <citation type="journal article" date="2019" name="G3 (Bethesda)">
        <title>Sequencing of a Wild Apple (Malus baccata) Genome Unravels the Differences Between Cultivated and Wild Apple Species Regarding Disease Resistance and Cold Tolerance.</title>
        <authorList>
            <person name="Chen X."/>
        </authorList>
    </citation>
    <scope>NUCLEOTIDE SEQUENCE [LARGE SCALE GENOMIC DNA]</scope>
    <source>
        <strain evidence="3">cv. Shandingzi</strain>
        <tissue evidence="2">Leaves</tissue>
    </source>
</reference>
<feature type="transmembrane region" description="Helical" evidence="1">
    <location>
        <begin position="30"/>
        <end position="52"/>
    </location>
</feature>
<dbReference type="PANTHER" id="PTHR33133:SF51">
    <property type="entry name" value="THH1_TOM1_TOM3 DOMAIN-CONTAINING PROTEIN"/>
    <property type="match status" value="1"/>
</dbReference>
<accession>A0A540N7A7</accession>
<comment type="caution">
    <text evidence="2">The sequence shown here is derived from an EMBL/GenBank/DDBJ whole genome shotgun (WGS) entry which is preliminary data.</text>
</comment>
<sequence length="331" mass="37665">MDREQDELQFLGIFGIYKEAYKIVFSRRKIFSQIALALILPLSIVFLAHIALSNIFLSKIIHNEIVLDGTSTNNPRYEKISDVISSEWATYWLFNAAYFTFLLIFSLLSTSAVVYTIACIYTAREITFKKVMSVVPKVWKRVMVTFLCTFMAFFCYNIVALIVLIIWVLSMGISDASVIIGFLLLIVYFIGFGYLTLIWQLASVVSVLEEARGIKAMAKSKELLKGNMWVATIIYFKLNVLAALLQFGFQQLVVSGRSFSVADRVAYGVICLWLLLKLILFCLVIQTVLYFVCKSHHHENIDKSELSVHLEVDLLGGYMPLSSKDVQFEQV</sequence>
<dbReference type="EMBL" id="VIEB01000094">
    <property type="protein sequence ID" value="TQE06926.1"/>
    <property type="molecule type" value="Genomic_DNA"/>
</dbReference>
<keyword evidence="3" id="KW-1185">Reference proteome</keyword>
<evidence type="ECO:0000313" key="3">
    <source>
        <dbReference type="Proteomes" id="UP000315295"/>
    </source>
</evidence>
<dbReference type="STRING" id="106549.A0A540N7A7"/>
<evidence type="ECO:0000256" key="1">
    <source>
        <dbReference type="SAM" id="Phobius"/>
    </source>
</evidence>
<dbReference type="AlphaFoldDB" id="A0A540N7A7"/>
<proteinExistence type="predicted"/>
<keyword evidence="1" id="KW-0812">Transmembrane</keyword>
<feature type="transmembrane region" description="Helical" evidence="1">
    <location>
        <begin position="229"/>
        <end position="253"/>
    </location>
</feature>
<dbReference type="Proteomes" id="UP000315295">
    <property type="component" value="Unassembled WGS sequence"/>
</dbReference>
<evidence type="ECO:0000313" key="2">
    <source>
        <dbReference type="EMBL" id="TQE06926.1"/>
    </source>
</evidence>
<keyword evidence="1" id="KW-0472">Membrane</keyword>
<keyword evidence="1" id="KW-1133">Transmembrane helix</keyword>
<feature type="transmembrane region" description="Helical" evidence="1">
    <location>
        <begin position="265"/>
        <end position="293"/>
    </location>
</feature>
<feature type="transmembrane region" description="Helical" evidence="1">
    <location>
        <begin position="179"/>
        <end position="208"/>
    </location>
</feature>
<name>A0A540N7A7_MALBA</name>
<gene>
    <name evidence="2" type="ORF">C1H46_007455</name>
</gene>
<feature type="transmembrane region" description="Helical" evidence="1">
    <location>
        <begin position="96"/>
        <end position="121"/>
    </location>
</feature>
<dbReference type="PANTHER" id="PTHR33133">
    <property type="entry name" value="OS08G0107100 PROTEIN-RELATED"/>
    <property type="match status" value="1"/>
</dbReference>
<organism evidence="2 3">
    <name type="scientific">Malus baccata</name>
    <name type="common">Siberian crab apple</name>
    <name type="synonym">Pyrus baccata</name>
    <dbReference type="NCBI Taxonomy" id="106549"/>
    <lineage>
        <taxon>Eukaryota</taxon>
        <taxon>Viridiplantae</taxon>
        <taxon>Streptophyta</taxon>
        <taxon>Embryophyta</taxon>
        <taxon>Tracheophyta</taxon>
        <taxon>Spermatophyta</taxon>
        <taxon>Magnoliopsida</taxon>
        <taxon>eudicotyledons</taxon>
        <taxon>Gunneridae</taxon>
        <taxon>Pentapetalae</taxon>
        <taxon>rosids</taxon>
        <taxon>fabids</taxon>
        <taxon>Rosales</taxon>
        <taxon>Rosaceae</taxon>
        <taxon>Amygdaloideae</taxon>
        <taxon>Maleae</taxon>
        <taxon>Malus</taxon>
    </lineage>
</organism>
<protein>
    <submittedName>
        <fullName evidence="2">Uncharacterized protein</fullName>
    </submittedName>
</protein>
<feature type="transmembrane region" description="Helical" evidence="1">
    <location>
        <begin position="142"/>
        <end position="167"/>
    </location>
</feature>